<dbReference type="InterPro" id="IPR005467">
    <property type="entry name" value="His_kinase_dom"/>
</dbReference>
<evidence type="ECO:0000256" key="7">
    <source>
        <dbReference type="ARBA" id="ARBA00022840"/>
    </source>
</evidence>
<evidence type="ECO:0000256" key="2">
    <source>
        <dbReference type="ARBA" id="ARBA00012438"/>
    </source>
</evidence>
<evidence type="ECO:0000256" key="5">
    <source>
        <dbReference type="ARBA" id="ARBA00022741"/>
    </source>
</evidence>
<gene>
    <name evidence="9" type="ORF">ACFPOB_25245</name>
</gene>
<keyword evidence="5" id="KW-0547">Nucleotide-binding</keyword>
<keyword evidence="6 9" id="KW-0418">Kinase</keyword>
<dbReference type="EC" id="2.7.13.3" evidence="2"/>
<proteinExistence type="predicted"/>
<dbReference type="Pfam" id="PF07568">
    <property type="entry name" value="HisKA_2"/>
    <property type="match status" value="1"/>
</dbReference>
<dbReference type="GO" id="GO:0004673">
    <property type="term" value="F:protein histidine kinase activity"/>
    <property type="evidence" value="ECO:0007669"/>
    <property type="project" value="UniProtKB-EC"/>
</dbReference>
<dbReference type="SMART" id="SM00387">
    <property type="entry name" value="HATPase_c"/>
    <property type="match status" value="1"/>
</dbReference>
<accession>A0ABW0J0P7</accession>
<dbReference type="PANTHER" id="PTHR41523">
    <property type="entry name" value="TWO-COMPONENT SYSTEM SENSOR PROTEIN"/>
    <property type="match status" value="1"/>
</dbReference>
<dbReference type="PROSITE" id="PS50109">
    <property type="entry name" value="HIS_KIN"/>
    <property type="match status" value="1"/>
</dbReference>
<dbReference type="InterPro" id="IPR003594">
    <property type="entry name" value="HATPase_dom"/>
</dbReference>
<organism evidence="9 10">
    <name type="scientific">Bosea eneae</name>
    <dbReference type="NCBI Taxonomy" id="151454"/>
    <lineage>
        <taxon>Bacteria</taxon>
        <taxon>Pseudomonadati</taxon>
        <taxon>Pseudomonadota</taxon>
        <taxon>Alphaproteobacteria</taxon>
        <taxon>Hyphomicrobiales</taxon>
        <taxon>Boseaceae</taxon>
        <taxon>Bosea</taxon>
    </lineage>
</organism>
<sequence length="209" mass="22601">MAGADDLVSEMRHRVANDLALICAVIDHQRRRLGTITADEALDDVAGAVMALALLYRQLYELDRTGAVVDLSDHLRSLTSGLSAAYFDRLQIRVTCPDGVVAAPPYVVRDIGLIVTDLIYNAAKHAFRKRGGEVWVRMYDRPECIVFEVGDDGIGLDTAPRLIAGGGLRLARRLALSLGGQIDVCSDRKQGAVVSLTIPTLRSPPGEAH</sequence>
<dbReference type="PANTHER" id="PTHR41523:SF7">
    <property type="entry name" value="HISTIDINE KINASE"/>
    <property type="match status" value="1"/>
</dbReference>
<dbReference type="Proteomes" id="UP001596053">
    <property type="component" value="Unassembled WGS sequence"/>
</dbReference>
<keyword evidence="7" id="KW-0067">ATP-binding</keyword>
<keyword evidence="4 9" id="KW-0808">Transferase</keyword>
<dbReference type="SUPFAM" id="SSF55874">
    <property type="entry name" value="ATPase domain of HSP90 chaperone/DNA topoisomerase II/histidine kinase"/>
    <property type="match status" value="1"/>
</dbReference>
<evidence type="ECO:0000256" key="4">
    <source>
        <dbReference type="ARBA" id="ARBA00022679"/>
    </source>
</evidence>
<evidence type="ECO:0000256" key="3">
    <source>
        <dbReference type="ARBA" id="ARBA00022553"/>
    </source>
</evidence>
<evidence type="ECO:0000313" key="9">
    <source>
        <dbReference type="EMBL" id="MFC5422868.1"/>
    </source>
</evidence>
<reference evidence="10" key="1">
    <citation type="journal article" date="2019" name="Int. J. Syst. Evol. Microbiol.">
        <title>The Global Catalogue of Microorganisms (GCM) 10K type strain sequencing project: providing services to taxonomists for standard genome sequencing and annotation.</title>
        <authorList>
            <consortium name="The Broad Institute Genomics Platform"/>
            <consortium name="The Broad Institute Genome Sequencing Center for Infectious Disease"/>
            <person name="Wu L."/>
            <person name="Ma J."/>
        </authorList>
    </citation>
    <scope>NUCLEOTIDE SEQUENCE [LARGE SCALE GENOMIC DNA]</scope>
    <source>
        <strain evidence="10">NCAIM B.01391</strain>
    </source>
</reference>
<comment type="catalytic activity">
    <reaction evidence="1">
        <text>ATP + protein L-histidine = ADP + protein N-phospho-L-histidine.</text>
        <dbReference type="EC" id="2.7.13.3"/>
    </reaction>
</comment>
<dbReference type="Pfam" id="PF02518">
    <property type="entry name" value="HATPase_c"/>
    <property type="match status" value="1"/>
</dbReference>
<evidence type="ECO:0000259" key="8">
    <source>
        <dbReference type="PROSITE" id="PS50109"/>
    </source>
</evidence>
<keyword evidence="10" id="KW-1185">Reference proteome</keyword>
<keyword evidence="3" id="KW-0597">Phosphoprotein</keyword>
<evidence type="ECO:0000313" key="10">
    <source>
        <dbReference type="Proteomes" id="UP001596053"/>
    </source>
</evidence>
<dbReference type="RefSeq" id="WP_377801092.1">
    <property type="nucleotide sequence ID" value="NZ_JBHSLW010000052.1"/>
</dbReference>
<protein>
    <recommendedName>
        <fullName evidence="2">histidine kinase</fullName>
        <ecNumber evidence="2">2.7.13.3</ecNumber>
    </recommendedName>
</protein>
<evidence type="ECO:0000256" key="1">
    <source>
        <dbReference type="ARBA" id="ARBA00000085"/>
    </source>
</evidence>
<evidence type="ECO:0000256" key="6">
    <source>
        <dbReference type="ARBA" id="ARBA00022777"/>
    </source>
</evidence>
<dbReference type="EMBL" id="JBHSLW010000052">
    <property type="protein sequence ID" value="MFC5422868.1"/>
    <property type="molecule type" value="Genomic_DNA"/>
</dbReference>
<dbReference type="InterPro" id="IPR011495">
    <property type="entry name" value="Sig_transdc_His_kin_sub2_dim/P"/>
</dbReference>
<comment type="caution">
    <text evidence="9">The sequence shown here is derived from an EMBL/GenBank/DDBJ whole genome shotgun (WGS) entry which is preliminary data.</text>
</comment>
<dbReference type="Gene3D" id="3.30.565.10">
    <property type="entry name" value="Histidine kinase-like ATPase, C-terminal domain"/>
    <property type="match status" value="1"/>
</dbReference>
<feature type="domain" description="Histidine kinase" evidence="8">
    <location>
        <begin position="10"/>
        <end position="202"/>
    </location>
</feature>
<dbReference type="InterPro" id="IPR036890">
    <property type="entry name" value="HATPase_C_sf"/>
</dbReference>
<name>A0ABW0J0P7_9HYPH</name>